<dbReference type="Proteomes" id="UP000322791">
    <property type="component" value="Unassembled WGS sequence"/>
</dbReference>
<protein>
    <recommendedName>
        <fullName evidence="2">DUF2268 domain-containing protein</fullName>
    </recommendedName>
</protein>
<dbReference type="RefSeq" id="WP_149071376.1">
    <property type="nucleotide sequence ID" value="NZ_VTHL01000012.1"/>
</dbReference>
<dbReference type="Pfam" id="PF10026">
    <property type="entry name" value="DUF2268"/>
    <property type="match status" value="1"/>
</dbReference>
<feature type="chain" id="PRO_5023023116" description="DUF2268 domain-containing protein" evidence="1">
    <location>
        <begin position="25"/>
        <end position="310"/>
    </location>
</feature>
<keyword evidence="4" id="KW-1185">Reference proteome</keyword>
<dbReference type="InterPro" id="IPR018728">
    <property type="entry name" value="DUF2268"/>
</dbReference>
<evidence type="ECO:0000259" key="2">
    <source>
        <dbReference type="Pfam" id="PF10026"/>
    </source>
</evidence>
<dbReference type="AlphaFoldDB" id="A0A5D6V0G2"/>
<gene>
    <name evidence="3" type="ORF">FY528_12620</name>
</gene>
<comment type="caution">
    <text evidence="3">The sequence shown here is derived from an EMBL/GenBank/DDBJ whole genome shotgun (WGS) entry which is preliminary data.</text>
</comment>
<feature type="domain" description="DUF2268" evidence="2">
    <location>
        <begin position="146"/>
        <end position="281"/>
    </location>
</feature>
<name>A0A5D6V0G2_9BACT</name>
<reference evidence="3 4" key="1">
    <citation type="submission" date="2019-08" db="EMBL/GenBank/DDBJ databases">
        <authorList>
            <person name="Seo M.-J."/>
        </authorList>
    </citation>
    <scope>NUCLEOTIDE SEQUENCE [LARGE SCALE GENOMIC DNA]</scope>
    <source>
        <strain evidence="3 4">KIGAM108</strain>
    </source>
</reference>
<proteinExistence type="predicted"/>
<evidence type="ECO:0000256" key="1">
    <source>
        <dbReference type="SAM" id="SignalP"/>
    </source>
</evidence>
<sequence>MATYRLFLLLPFALLLAASPGVWAQAAKTPPAPAREPDPLKVRFETQDVANFWRAFDADAAGAPGNAFATLYWQPATPGTRILLEKNGLPNADSLRAVVRRRRADYLRIRAGSEQIASAVPACRATYLALKNLYPAATFPPVIFGVGTFGVGGNAQAVGLLLSTEMNAPADMAPLAAHEAVHLQQNIPYKYRILLEQCLIEGGADFVAELISGRIGKTEPYEYARGREKQLWQEFTRDQNLGENDSFANWLYGGERPAGRPADLGYYIGYQICKAYYTRAADKRRAVHDILNIADCRQFLQQSHYADQFR</sequence>
<dbReference type="EMBL" id="VTHL01000012">
    <property type="protein sequence ID" value="TYZ08707.1"/>
    <property type="molecule type" value="Genomic_DNA"/>
</dbReference>
<evidence type="ECO:0000313" key="4">
    <source>
        <dbReference type="Proteomes" id="UP000322791"/>
    </source>
</evidence>
<feature type="signal peptide" evidence="1">
    <location>
        <begin position="1"/>
        <end position="24"/>
    </location>
</feature>
<keyword evidence="1" id="KW-0732">Signal</keyword>
<accession>A0A5D6V0G2</accession>
<evidence type="ECO:0000313" key="3">
    <source>
        <dbReference type="EMBL" id="TYZ08707.1"/>
    </source>
</evidence>
<organism evidence="3 4">
    <name type="scientific">Hymenobacter lutimineralis</name>
    <dbReference type="NCBI Taxonomy" id="2606448"/>
    <lineage>
        <taxon>Bacteria</taxon>
        <taxon>Pseudomonadati</taxon>
        <taxon>Bacteroidota</taxon>
        <taxon>Cytophagia</taxon>
        <taxon>Cytophagales</taxon>
        <taxon>Hymenobacteraceae</taxon>
        <taxon>Hymenobacter</taxon>
    </lineage>
</organism>